<evidence type="ECO:0000256" key="5">
    <source>
        <dbReference type="ARBA" id="ARBA00016185"/>
    </source>
</evidence>
<dbReference type="HAMAP" id="MF_00024">
    <property type="entry name" value="CobD_CbiB"/>
    <property type="match status" value="1"/>
</dbReference>
<accession>A0A4D6H3K7</accession>
<evidence type="ECO:0000256" key="3">
    <source>
        <dbReference type="ARBA" id="ARBA00004953"/>
    </source>
</evidence>
<name>A0A4D6H3K7_9EURY</name>
<evidence type="ECO:0000313" key="13">
    <source>
        <dbReference type="EMBL" id="QCC48410.1"/>
    </source>
</evidence>
<evidence type="ECO:0000313" key="14">
    <source>
        <dbReference type="Proteomes" id="UP000296733"/>
    </source>
</evidence>
<dbReference type="Pfam" id="PF03186">
    <property type="entry name" value="CobD_Cbib"/>
    <property type="match status" value="1"/>
</dbReference>
<comment type="subcellular location">
    <subcellularLocation>
        <location evidence="2 11">Cell membrane</location>
        <topology evidence="2 11">Multi-pass membrane protein</topology>
    </subcellularLocation>
</comment>
<feature type="transmembrane region" description="Helical" evidence="11">
    <location>
        <begin position="259"/>
        <end position="279"/>
    </location>
</feature>
<evidence type="ECO:0000256" key="2">
    <source>
        <dbReference type="ARBA" id="ARBA00004651"/>
    </source>
</evidence>
<feature type="transmembrane region" description="Helical" evidence="11">
    <location>
        <begin position="61"/>
        <end position="90"/>
    </location>
</feature>
<dbReference type="GO" id="GO:0015420">
    <property type="term" value="F:ABC-type vitamin B12 transporter activity"/>
    <property type="evidence" value="ECO:0007669"/>
    <property type="project" value="UniProtKB-UniRule"/>
</dbReference>
<dbReference type="Proteomes" id="UP000296733">
    <property type="component" value="Chromosome"/>
</dbReference>
<evidence type="ECO:0000256" key="7">
    <source>
        <dbReference type="ARBA" id="ARBA00022573"/>
    </source>
</evidence>
<protein>
    <recommendedName>
        <fullName evidence="5 11">Probable cobalamin biosynthesis protein CobD</fullName>
    </recommendedName>
</protein>
<feature type="transmembrane region" description="Helical" evidence="11">
    <location>
        <begin position="102"/>
        <end position="123"/>
    </location>
</feature>
<evidence type="ECO:0000256" key="1">
    <source>
        <dbReference type="ARBA" id="ARBA00003384"/>
    </source>
</evidence>
<keyword evidence="9 11" id="KW-1133">Transmembrane helix</keyword>
<comment type="function">
    <text evidence="1 11">Converts cobyric acid to cobinamide by the addition of aminopropanol on the F carboxylic group.</text>
</comment>
<comment type="pathway">
    <text evidence="3 11">Cofactor biosynthesis; adenosylcobalamin biosynthesis.</text>
</comment>
<dbReference type="PANTHER" id="PTHR34308:SF1">
    <property type="entry name" value="COBALAMIN BIOSYNTHESIS PROTEIN CBIB"/>
    <property type="match status" value="1"/>
</dbReference>
<dbReference type="AlphaFoldDB" id="A0A4D6H3K7"/>
<feature type="region of interest" description="Disordered" evidence="12">
    <location>
        <begin position="317"/>
        <end position="351"/>
    </location>
</feature>
<comment type="caution">
    <text evidence="11">Lacks conserved residue(s) required for the propagation of feature annotation.</text>
</comment>
<evidence type="ECO:0000256" key="6">
    <source>
        <dbReference type="ARBA" id="ARBA00022475"/>
    </source>
</evidence>
<dbReference type="RefSeq" id="WP_103991388.1">
    <property type="nucleotide sequence ID" value="NZ_CP031311.1"/>
</dbReference>
<evidence type="ECO:0000256" key="12">
    <source>
        <dbReference type="SAM" id="MobiDB-lite"/>
    </source>
</evidence>
<dbReference type="GO" id="GO:0005886">
    <property type="term" value="C:plasma membrane"/>
    <property type="evidence" value="ECO:0007669"/>
    <property type="project" value="UniProtKB-SubCell"/>
</dbReference>
<sequence length="381" mass="38369">MPVTATAAVVLAAGLDALAGEPPARVHPVALLGRLVAWIDRRGRGAPGSRDPDGRWSHPRLVGVLTALFVPLGFAAVAAGVVAAGSTVAVESAVSIGPVTASWFGAALAATVLVSTTSLRLLLDSARTVVAESDADLDAARTDLRALAGRDPDSLDAAHVRSAAVESLAENLADGLVAPLLAFAVAVAVTGAFVPAATSPALVPAATSPARPSVSLPLAAGAGAAAWVKAVNTLDSMLGYRSNPIGWASARLDDAVMWLPARLSALLLAVAAGSPAVPLRRSVRALARRPSSPNSGWPMATMAALLPARLHKPGVYDLDPTDAGRSSATPTAPASDAPTRSRGSSPKATTLPDVATATRAVRITRRAGALAFVAAGVIAWF</sequence>
<evidence type="ECO:0000256" key="8">
    <source>
        <dbReference type="ARBA" id="ARBA00022692"/>
    </source>
</evidence>
<feature type="transmembrane region" description="Helical" evidence="11">
    <location>
        <begin position="176"/>
        <end position="198"/>
    </location>
</feature>
<keyword evidence="10 11" id="KW-0472">Membrane</keyword>
<evidence type="ECO:0000256" key="11">
    <source>
        <dbReference type="HAMAP-Rule" id="MF_00024"/>
    </source>
</evidence>
<comment type="similarity">
    <text evidence="4 11">Belongs to the CobD/CbiB family.</text>
</comment>
<evidence type="ECO:0000256" key="4">
    <source>
        <dbReference type="ARBA" id="ARBA00006263"/>
    </source>
</evidence>
<reference evidence="13 14" key="1">
    <citation type="journal article" date="2019" name="Nat. Commun.">
        <title>A new type of DNA phosphorothioation-based antiviral system in archaea.</title>
        <authorList>
            <person name="Xiong L."/>
            <person name="Liu S."/>
            <person name="Chen S."/>
            <person name="Xiao Y."/>
            <person name="Zhu B."/>
            <person name="Gao Y."/>
            <person name="Zhang Y."/>
            <person name="Chen B."/>
            <person name="Luo J."/>
            <person name="Deng Z."/>
            <person name="Chen X."/>
            <person name="Wang L."/>
            <person name="Chen S."/>
        </authorList>
    </citation>
    <scope>NUCLEOTIDE SEQUENCE [LARGE SCALE GENOMIC DNA]</scope>
    <source>
        <strain evidence="13 14">CGMCC 1.10331</strain>
    </source>
</reference>
<dbReference type="GO" id="GO:0009236">
    <property type="term" value="P:cobalamin biosynthetic process"/>
    <property type="evidence" value="ECO:0007669"/>
    <property type="project" value="UniProtKB-UniRule"/>
</dbReference>
<dbReference type="GO" id="GO:0048472">
    <property type="term" value="F:threonine-phosphate decarboxylase activity"/>
    <property type="evidence" value="ECO:0007669"/>
    <property type="project" value="InterPro"/>
</dbReference>
<gene>
    <name evidence="11" type="primary">cobD</name>
    <name evidence="13" type="ORF">DV707_12455</name>
</gene>
<dbReference type="KEGG" id="hlm:DV707_12455"/>
<feature type="compositionally biased region" description="Low complexity" evidence="12">
    <location>
        <begin position="326"/>
        <end position="338"/>
    </location>
</feature>
<keyword evidence="7 11" id="KW-0169">Cobalamin biosynthesis</keyword>
<dbReference type="GeneID" id="39858918"/>
<dbReference type="EMBL" id="CP031311">
    <property type="protein sequence ID" value="QCC48410.1"/>
    <property type="molecule type" value="Genomic_DNA"/>
</dbReference>
<organism evidence="13 14">
    <name type="scientific">Halobellus limi</name>
    <dbReference type="NCBI Taxonomy" id="699433"/>
    <lineage>
        <taxon>Archaea</taxon>
        <taxon>Methanobacteriati</taxon>
        <taxon>Methanobacteriota</taxon>
        <taxon>Stenosarchaea group</taxon>
        <taxon>Halobacteria</taxon>
        <taxon>Halobacteriales</taxon>
        <taxon>Haloferacaceae</taxon>
        <taxon>Halobellus</taxon>
    </lineage>
</organism>
<proteinExistence type="inferred from homology"/>
<dbReference type="OrthoDB" id="46105at2157"/>
<keyword evidence="6 11" id="KW-1003">Cell membrane</keyword>
<keyword evidence="8 11" id="KW-0812">Transmembrane</keyword>
<dbReference type="PANTHER" id="PTHR34308">
    <property type="entry name" value="COBALAMIN BIOSYNTHESIS PROTEIN CBIB"/>
    <property type="match status" value="1"/>
</dbReference>
<dbReference type="InterPro" id="IPR004485">
    <property type="entry name" value="Cobalamin_biosynth_CobD/CbiB"/>
</dbReference>
<evidence type="ECO:0000256" key="9">
    <source>
        <dbReference type="ARBA" id="ARBA00022989"/>
    </source>
</evidence>
<evidence type="ECO:0000256" key="10">
    <source>
        <dbReference type="ARBA" id="ARBA00023136"/>
    </source>
</evidence>
<dbReference type="UniPathway" id="UPA00148"/>